<feature type="compositionally biased region" description="Basic residues" evidence="1">
    <location>
        <begin position="79"/>
        <end position="88"/>
    </location>
</feature>
<sequence>MIPVTESDHLPPVGRLFCPRHDALLNMVITRRSIRVESMDAGRPYVVDPPERMEPDSPSRGGDLPDRRALPLASEQRCHSRLTTRHRSNSGSRHQRQEADPGL</sequence>
<evidence type="ECO:0000313" key="2">
    <source>
        <dbReference type="EMBL" id="VXA85493.1"/>
    </source>
</evidence>
<reference evidence="2 3" key="1">
    <citation type="submission" date="2019-10" db="EMBL/GenBank/DDBJ databases">
        <authorList>
            <person name="Karimi E."/>
        </authorList>
    </citation>
    <scope>NUCLEOTIDE SEQUENCE [LARGE SCALE GENOMIC DNA]</scope>
    <source>
        <strain evidence="2">Aeromonas sp. 8C</strain>
    </source>
</reference>
<organism evidence="2 3">
    <name type="scientific">Aeromonas veronii</name>
    <dbReference type="NCBI Taxonomy" id="654"/>
    <lineage>
        <taxon>Bacteria</taxon>
        <taxon>Pseudomonadati</taxon>
        <taxon>Pseudomonadota</taxon>
        <taxon>Gammaproteobacteria</taxon>
        <taxon>Aeromonadales</taxon>
        <taxon>Aeromonadaceae</taxon>
        <taxon>Aeromonas</taxon>
    </lineage>
</organism>
<dbReference type="Proteomes" id="UP000439123">
    <property type="component" value="Unassembled WGS sequence"/>
</dbReference>
<evidence type="ECO:0000313" key="3">
    <source>
        <dbReference type="Proteomes" id="UP000439123"/>
    </source>
</evidence>
<feature type="compositionally biased region" description="Basic and acidic residues" evidence="1">
    <location>
        <begin position="49"/>
        <end position="69"/>
    </location>
</feature>
<dbReference type="EMBL" id="CABWLC010000012">
    <property type="protein sequence ID" value="VXA85493.1"/>
    <property type="molecule type" value="Genomic_DNA"/>
</dbReference>
<protein>
    <submittedName>
        <fullName evidence="2">Uncharacterized protein</fullName>
    </submittedName>
</protein>
<accession>A0A653L2J8</accession>
<evidence type="ECO:0000256" key="1">
    <source>
        <dbReference type="SAM" id="MobiDB-lite"/>
    </source>
</evidence>
<feature type="region of interest" description="Disordered" evidence="1">
    <location>
        <begin position="37"/>
        <end position="103"/>
    </location>
</feature>
<proteinExistence type="predicted"/>
<name>A0A653L2J8_AERVE</name>
<gene>
    <name evidence="2" type="ORF">AERO8C_20513</name>
</gene>
<dbReference type="AlphaFoldDB" id="A0A653L2J8"/>